<dbReference type="EMBL" id="AYKW01000006">
    <property type="protein sequence ID" value="PIL34088.1"/>
    <property type="molecule type" value="Genomic_DNA"/>
</dbReference>
<sequence length="333" mass="36618">MDTLPLDVWHHIFFFACADGGHTGARLARTSRAFLSSSATYRFHSVELHGVGQLRRFLSAYDTALATASVSSAPTDPPRVRHLTFAFLPPKVDMIILDGPIHFRDFHSWQQAKIVWNTEFVSGVARLFALVASHLVTLTVLQSPDVPLPFVSCGQPFPALRSLTLVTDDSFLVHAPSKGRPWMEPTDSSHFGAGAPPTCTELVAAPPFPALEELHLADGKWQHTLPLWAAAAPRVAQLRITGVDEESVAALRDLLRTAPPDFKFGALRGVVLHPKFDADAAKAQGENENMMVALQDIRVRRLALSLEIGRVLEPEGLAYDLKRRKWTVGPFAE</sequence>
<gene>
    <name evidence="1" type="ORF">GSI_03799</name>
</gene>
<evidence type="ECO:0008006" key="3">
    <source>
        <dbReference type="Google" id="ProtNLM"/>
    </source>
</evidence>
<keyword evidence="2" id="KW-1185">Reference proteome</keyword>
<proteinExistence type="predicted"/>
<evidence type="ECO:0000313" key="2">
    <source>
        <dbReference type="Proteomes" id="UP000230002"/>
    </source>
</evidence>
<reference evidence="1 2" key="1">
    <citation type="journal article" date="2015" name="Sci. Rep.">
        <title>Chromosome-level genome map provides insights into diverse defense mechanisms in the medicinal fungus Ganoderma sinense.</title>
        <authorList>
            <person name="Zhu Y."/>
            <person name="Xu J."/>
            <person name="Sun C."/>
            <person name="Zhou S."/>
            <person name="Xu H."/>
            <person name="Nelson D.R."/>
            <person name="Qian J."/>
            <person name="Song J."/>
            <person name="Luo H."/>
            <person name="Xiang L."/>
            <person name="Li Y."/>
            <person name="Xu Z."/>
            <person name="Ji A."/>
            <person name="Wang L."/>
            <person name="Lu S."/>
            <person name="Hayward A."/>
            <person name="Sun W."/>
            <person name="Li X."/>
            <person name="Schwartz D.C."/>
            <person name="Wang Y."/>
            <person name="Chen S."/>
        </authorList>
    </citation>
    <scope>NUCLEOTIDE SEQUENCE [LARGE SCALE GENOMIC DNA]</scope>
    <source>
        <strain evidence="1 2">ZZ0214-1</strain>
    </source>
</reference>
<name>A0A2G8SKJ6_9APHY</name>
<dbReference type="OrthoDB" id="3256367at2759"/>
<protein>
    <recommendedName>
        <fullName evidence="3">F-box domain-containing protein</fullName>
    </recommendedName>
</protein>
<dbReference type="AlphaFoldDB" id="A0A2G8SKJ6"/>
<accession>A0A2G8SKJ6</accession>
<organism evidence="1 2">
    <name type="scientific">Ganoderma sinense ZZ0214-1</name>
    <dbReference type="NCBI Taxonomy" id="1077348"/>
    <lineage>
        <taxon>Eukaryota</taxon>
        <taxon>Fungi</taxon>
        <taxon>Dikarya</taxon>
        <taxon>Basidiomycota</taxon>
        <taxon>Agaricomycotina</taxon>
        <taxon>Agaricomycetes</taxon>
        <taxon>Polyporales</taxon>
        <taxon>Polyporaceae</taxon>
        <taxon>Ganoderma</taxon>
    </lineage>
</organism>
<dbReference type="Proteomes" id="UP000230002">
    <property type="component" value="Unassembled WGS sequence"/>
</dbReference>
<comment type="caution">
    <text evidence="1">The sequence shown here is derived from an EMBL/GenBank/DDBJ whole genome shotgun (WGS) entry which is preliminary data.</text>
</comment>
<evidence type="ECO:0000313" key="1">
    <source>
        <dbReference type="EMBL" id="PIL34088.1"/>
    </source>
</evidence>